<evidence type="ECO:0000256" key="8">
    <source>
        <dbReference type="ARBA" id="ARBA00023136"/>
    </source>
</evidence>
<keyword evidence="6" id="KW-0067">ATP-binding</keyword>
<dbReference type="AlphaFoldDB" id="A0A918NG97"/>
<protein>
    <recommendedName>
        <fullName evidence="9">tRNA threonylcarbamoyladenosine dehydratase</fullName>
    </recommendedName>
    <alternativeName>
        <fullName evidence="10">t(6)A37 dehydratase</fullName>
    </alternativeName>
</protein>
<dbReference type="GO" id="GO:0005524">
    <property type="term" value="F:ATP binding"/>
    <property type="evidence" value="ECO:0007669"/>
    <property type="project" value="UniProtKB-KW"/>
</dbReference>
<dbReference type="GO" id="GO:0008641">
    <property type="term" value="F:ubiquitin-like modifier activating enzyme activity"/>
    <property type="evidence" value="ECO:0007669"/>
    <property type="project" value="InterPro"/>
</dbReference>
<evidence type="ECO:0000256" key="6">
    <source>
        <dbReference type="ARBA" id="ARBA00022840"/>
    </source>
</evidence>
<dbReference type="InterPro" id="IPR045886">
    <property type="entry name" value="ThiF/MoeB/HesA"/>
</dbReference>
<dbReference type="GO" id="GO:0061504">
    <property type="term" value="P:cyclic threonylcarbamoyladenosine biosynthetic process"/>
    <property type="evidence" value="ECO:0007669"/>
    <property type="project" value="TreeGrafter"/>
</dbReference>
<proteinExistence type="inferred from homology"/>
<name>A0A918NG97_9GAMM</name>
<evidence type="ECO:0000256" key="9">
    <source>
        <dbReference type="ARBA" id="ARBA00074884"/>
    </source>
</evidence>
<dbReference type="FunFam" id="3.40.50.720:FF:000096">
    <property type="entry name" value="tRNA cyclic N6-threonylcarbamoyladenosine(37) synthase TcdA"/>
    <property type="match status" value="1"/>
</dbReference>
<dbReference type="PANTHER" id="PTHR43267:SF1">
    <property type="entry name" value="TRNA THREONYLCARBAMOYLADENOSINE DEHYDRATASE"/>
    <property type="match status" value="1"/>
</dbReference>
<organism evidence="12 13">
    <name type="scientific">Saccharospirillum salsuginis</name>
    <dbReference type="NCBI Taxonomy" id="418750"/>
    <lineage>
        <taxon>Bacteria</taxon>
        <taxon>Pseudomonadati</taxon>
        <taxon>Pseudomonadota</taxon>
        <taxon>Gammaproteobacteria</taxon>
        <taxon>Oceanospirillales</taxon>
        <taxon>Saccharospirillaceae</taxon>
        <taxon>Saccharospirillum</taxon>
    </lineage>
</organism>
<evidence type="ECO:0000256" key="4">
    <source>
        <dbReference type="ARBA" id="ARBA00022692"/>
    </source>
</evidence>
<dbReference type="RefSeq" id="WP_189611233.1">
    <property type="nucleotide sequence ID" value="NZ_BMXR01000009.1"/>
</dbReference>
<evidence type="ECO:0000256" key="3">
    <source>
        <dbReference type="ARBA" id="ARBA00022598"/>
    </source>
</evidence>
<dbReference type="Pfam" id="PF00899">
    <property type="entry name" value="ThiF"/>
    <property type="match status" value="1"/>
</dbReference>
<keyword evidence="5" id="KW-0547">Nucleotide-binding</keyword>
<keyword evidence="8" id="KW-0472">Membrane</keyword>
<evidence type="ECO:0000259" key="11">
    <source>
        <dbReference type="Pfam" id="PF00899"/>
    </source>
</evidence>
<evidence type="ECO:0000256" key="7">
    <source>
        <dbReference type="ARBA" id="ARBA00022989"/>
    </source>
</evidence>
<keyword evidence="7" id="KW-1133">Transmembrane helix</keyword>
<dbReference type="Gene3D" id="3.40.50.720">
    <property type="entry name" value="NAD(P)-binding Rossmann-like Domain"/>
    <property type="match status" value="1"/>
</dbReference>
<keyword evidence="4" id="KW-0812">Transmembrane</keyword>
<feature type="domain" description="THIF-type NAD/FAD binding fold" evidence="11">
    <location>
        <begin position="13"/>
        <end position="254"/>
    </location>
</feature>
<comment type="caution">
    <text evidence="12">The sequence shown here is derived from an EMBL/GenBank/DDBJ whole genome shotgun (WGS) entry which is preliminary data.</text>
</comment>
<comment type="similarity">
    <text evidence="2">Belongs to the HesA/MoeB/ThiF family.</text>
</comment>
<evidence type="ECO:0000313" key="12">
    <source>
        <dbReference type="EMBL" id="GGX64844.1"/>
    </source>
</evidence>
<keyword evidence="13" id="KW-1185">Reference proteome</keyword>
<gene>
    <name evidence="12" type="ORF">GCM10007392_35870</name>
</gene>
<evidence type="ECO:0000256" key="1">
    <source>
        <dbReference type="ARBA" id="ARBA00004167"/>
    </source>
</evidence>
<comment type="subcellular location">
    <subcellularLocation>
        <location evidence="1">Membrane</location>
        <topology evidence="1">Single-pass membrane protein</topology>
    </subcellularLocation>
</comment>
<dbReference type="Proteomes" id="UP000626148">
    <property type="component" value="Unassembled WGS sequence"/>
</dbReference>
<dbReference type="InterPro" id="IPR000594">
    <property type="entry name" value="ThiF_NAD_FAD-bd"/>
</dbReference>
<dbReference type="InterPro" id="IPR035985">
    <property type="entry name" value="Ubiquitin-activating_enz"/>
</dbReference>
<dbReference type="GO" id="GO:0016020">
    <property type="term" value="C:membrane"/>
    <property type="evidence" value="ECO:0007669"/>
    <property type="project" value="UniProtKB-SubCell"/>
</dbReference>
<reference evidence="12" key="1">
    <citation type="journal article" date="2014" name="Int. J. Syst. Evol. Microbiol.">
        <title>Complete genome sequence of Corynebacterium casei LMG S-19264T (=DSM 44701T), isolated from a smear-ripened cheese.</title>
        <authorList>
            <consortium name="US DOE Joint Genome Institute (JGI-PGF)"/>
            <person name="Walter F."/>
            <person name="Albersmeier A."/>
            <person name="Kalinowski J."/>
            <person name="Ruckert C."/>
        </authorList>
    </citation>
    <scope>NUCLEOTIDE SEQUENCE</scope>
    <source>
        <strain evidence="12">KCTC 22169</strain>
    </source>
</reference>
<dbReference type="NCBIfam" id="NF011696">
    <property type="entry name" value="PRK15116.1"/>
    <property type="match status" value="1"/>
</dbReference>
<evidence type="ECO:0000256" key="5">
    <source>
        <dbReference type="ARBA" id="ARBA00022741"/>
    </source>
</evidence>
<dbReference type="EMBL" id="BMXR01000009">
    <property type="protein sequence ID" value="GGX64844.1"/>
    <property type="molecule type" value="Genomic_DNA"/>
</dbReference>
<dbReference type="SUPFAM" id="SSF69572">
    <property type="entry name" value="Activating enzymes of the ubiquitin-like proteins"/>
    <property type="match status" value="1"/>
</dbReference>
<dbReference type="GO" id="GO:0061503">
    <property type="term" value="F:tRNA threonylcarbamoyladenosine dehydratase"/>
    <property type="evidence" value="ECO:0007669"/>
    <property type="project" value="TreeGrafter"/>
</dbReference>
<evidence type="ECO:0000313" key="13">
    <source>
        <dbReference type="Proteomes" id="UP000626148"/>
    </source>
</evidence>
<dbReference type="PANTHER" id="PTHR43267">
    <property type="entry name" value="TRNA THREONYLCARBAMOYLADENOSINE DEHYDRATASE"/>
    <property type="match status" value="1"/>
</dbReference>
<accession>A0A918NG97</accession>
<reference evidence="12" key="2">
    <citation type="submission" date="2020-09" db="EMBL/GenBank/DDBJ databases">
        <authorList>
            <person name="Sun Q."/>
            <person name="Kim S."/>
        </authorList>
    </citation>
    <scope>NUCLEOTIDE SEQUENCE</scope>
    <source>
        <strain evidence="12">KCTC 22169</strain>
    </source>
</reference>
<sequence length="272" mass="29610">MVSERFGGTERLYGRDETAWLASRHVVVVGLGGVGSWAAEALARTAVGKLTLIDLDEVCLSNTNRQLHAMNGTVGRMKVEVMAERIRSINPDCEVEPVMDFLTADNLDRYLDPKPDMVLDAIDSVNVKAALIYYCKRNKIPVVTTGGAGGQVDPMQITVADLSKTTQDPLAARTRSLLRYRHGFSRNPKRRFGIECVYSTEQLVYPQSDGTVCAAKPDEEGSTRLDCASGFGASMMVTASFGMIAASRVVDKLLKRRLRTICVASQSVASKG</sequence>
<evidence type="ECO:0000256" key="2">
    <source>
        <dbReference type="ARBA" id="ARBA00009919"/>
    </source>
</evidence>
<keyword evidence="3" id="KW-0436">Ligase</keyword>
<evidence type="ECO:0000256" key="10">
    <source>
        <dbReference type="ARBA" id="ARBA00083375"/>
    </source>
</evidence>
<dbReference type="CDD" id="cd00755">
    <property type="entry name" value="YgdL_like"/>
    <property type="match status" value="1"/>
</dbReference>